<evidence type="ECO:0000313" key="3">
    <source>
        <dbReference type="Proteomes" id="UP000298631"/>
    </source>
</evidence>
<keyword evidence="3" id="KW-1185">Reference proteome</keyword>
<dbReference type="AlphaFoldDB" id="A0A4V1E1G1"/>
<protein>
    <submittedName>
        <fullName evidence="2">DUF541 domain-containing protein</fullName>
    </submittedName>
</protein>
<reference evidence="2 3" key="1">
    <citation type="submission" date="2019-05" db="EMBL/GenBank/DDBJ databases">
        <title>Pseudorhodobacter turbinis sp. nov., isolated from the gut of the Korean turban shell.</title>
        <authorList>
            <person name="Jeong Y.-S."/>
            <person name="Kang W.-R."/>
            <person name="Bae J.-W."/>
        </authorList>
    </citation>
    <scope>NUCLEOTIDE SEQUENCE [LARGE SCALE GENOMIC DNA]</scope>
    <source>
        <strain evidence="2 3">S12M18</strain>
        <plasmid evidence="2 3">unnamed1</plasmid>
    </source>
</reference>
<feature type="signal peptide" evidence="1">
    <location>
        <begin position="1"/>
        <end position="21"/>
    </location>
</feature>
<evidence type="ECO:0000313" key="2">
    <source>
        <dbReference type="EMBL" id="QCO58014.1"/>
    </source>
</evidence>
<dbReference type="InterPro" id="IPR052022">
    <property type="entry name" value="26kDa_periplasmic_antigen"/>
</dbReference>
<dbReference type="Proteomes" id="UP000298631">
    <property type="component" value="Plasmid unnamed1"/>
</dbReference>
<dbReference type="PANTHER" id="PTHR34387">
    <property type="entry name" value="SLR1258 PROTEIN"/>
    <property type="match status" value="1"/>
</dbReference>
<accession>A0A4V1E1G1</accession>
<dbReference type="PANTHER" id="PTHR34387:SF1">
    <property type="entry name" value="PERIPLASMIC IMMUNOGENIC PROTEIN"/>
    <property type="match status" value="1"/>
</dbReference>
<keyword evidence="2" id="KW-0614">Plasmid</keyword>
<dbReference type="InterPro" id="IPR007497">
    <property type="entry name" value="SIMPL/DUF541"/>
</dbReference>
<gene>
    <name evidence="2" type="ORF">EOK75_15620</name>
</gene>
<organism evidence="2 3">
    <name type="scientific">Pseudorhodobacter turbinis</name>
    <dbReference type="NCBI Taxonomy" id="2500533"/>
    <lineage>
        <taxon>Bacteria</taxon>
        <taxon>Pseudomonadati</taxon>
        <taxon>Pseudomonadota</taxon>
        <taxon>Alphaproteobacteria</taxon>
        <taxon>Rhodobacterales</taxon>
        <taxon>Paracoccaceae</taxon>
        <taxon>Pseudorhodobacter</taxon>
    </lineage>
</organism>
<keyword evidence="1" id="KW-0732">Signal</keyword>
<dbReference type="Gene3D" id="3.30.110.170">
    <property type="entry name" value="Protein of unknown function (DUF541), domain 1"/>
    <property type="match status" value="1"/>
</dbReference>
<dbReference type="Pfam" id="PF04402">
    <property type="entry name" value="SIMPL"/>
    <property type="match status" value="1"/>
</dbReference>
<dbReference type="OrthoDB" id="9813144at2"/>
<proteinExistence type="predicted"/>
<dbReference type="KEGG" id="pseb:EOK75_15620"/>
<dbReference type="Gene3D" id="3.30.70.2970">
    <property type="entry name" value="Protein of unknown function (DUF541), domain 2"/>
    <property type="match status" value="1"/>
</dbReference>
<geneLocation type="plasmid" evidence="2 3">
    <name>unnamed1</name>
</geneLocation>
<evidence type="ECO:0000256" key="1">
    <source>
        <dbReference type="SAM" id="SignalP"/>
    </source>
</evidence>
<sequence length="234" mass="23939">MLIFTALLAFAVPTLSVPLHAQEVSAGQAAQISVTGEGVVMAAPDMATVTLGVTSSDKTAKAAMDANSVALAAVLENLKAAGIKSADMQTSGLSLQPEWDSNSAGNGRTIGGYTARNRLTVRVRVLDKLGAVLDAAVKDGANTLDGVEFGVAEPGPLLDAARVRAVTNARKRAEVITGAAGVRLGQIAAITEGGGYSQAPRGAMFARAEMDSVPVEAGEISFAVNVNISWYLTQ</sequence>
<feature type="chain" id="PRO_5020740488" evidence="1">
    <location>
        <begin position="22"/>
        <end position="234"/>
    </location>
</feature>
<dbReference type="EMBL" id="CP039965">
    <property type="protein sequence ID" value="QCO58014.1"/>
    <property type="molecule type" value="Genomic_DNA"/>
</dbReference>
<dbReference type="GO" id="GO:0006974">
    <property type="term" value="P:DNA damage response"/>
    <property type="evidence" value="ECO:0007669"/>
    <property type="project" value="TreeGrafter"/>
</dbReference>
<name>A0A4V1E1G1_9RHOB</name>